<dbReference type="Pfam" id="PF01636">
    <property type="entry name" value="APH"/>
    <property type="match status" value="1"/>
</dbReference>
<reference evidence="3 4" key="1">
    <citation type="journal article" date="2023" name="G3 (Bethesda)">
        <title>A chromosome-level genome assembly of Zasmidium syzygii isolated from banana leaves.</title>
        <authorList>
            <person name="van Westerhoven A.C."/>
            <person name="Mehrabi R."/>
            <person name="Talebi R."/>
            <person name="Steentjes M.B.F."/>
            <person name="Corcolon B."/>
            <person name="Chong P.A."/>
            <person name="Kema G.H.J."/>
            <person name="Seidl M.F."/>
        </authorList>
    </citation>
    <scope>NUCLEOTIDE SEQUENCE [LARGE SCALE GENOMIC DNA]</scope>
    <source>
        <strain evidence="3 4">P124</strain>
    </source>
</reference>
<dbReference type="InterPro" id="IPR011009">
    <property type="entry name" value="Kinase-like_dom_sf"/>
</dbReference>
<evidence type="ECO:0000259" key="2">
    <source>
        <dbReference type="Pfam" id="PF01636"/>
    </source>
</evidence>
<dbReference type="InterPro" id="IPR051678">
    <property type="entry name" value="AGP_Transferase"/>
</dbReference>
<accession>A0ABR0EEM3</accession>
<dbReference type="EMBL" id="JAXOVC010000006">
    <property type="protein sequence ID" value="KAK4499814.1"/>
    <property type="molecule type" value="Genomic_DNA"/>
</dbReference>
<keyword evidence="4" id="KW-1185">Reference proteome</keyword>
<evidence type="ECO:0000313" key="4">
    <source>
        <dbReference type="Proteomes" id="UP001305779"/>
    </source>
</evidence>
<dbReference type="SUPFAM" id="SSF56112">
    <property type="entry name" value="Protein kinase-like (PK-like)"/>
    <property type="match status" value="1"/>
</dbReference>
<proteinExistence type="predicted"/>
<evidence type="ECO:0000256" key="1">
    <source>
        <dbReference type="SAM" id="MobiDB-lite"/>
    </source>
</evidence>
<gene>
    <name evidence="3" type="ORF">PRZ48_008000</name>
</gene>
<dbReference type="Proteomes" id="UP001305779">
    <property type="component" value="Unassembled WGS sequence"/>
</dbReference>
<feature type="region of interest" description="Disordered" evidence="1">
    <location>
        <begin position="1"/>
        <end position="25"/>
    </location>
</feature>
<evidence type="ECO:0000313" key="3">
    <source>
        <dbReference type="EMBL" id="KAK4499814.1"/>
    </source>
</evidence>
<dbReference type="Gene3D" id="3.90.1200.10">
    <property type="match status" value="1"/>
</dbReference>
<dbReference type="PANTHER" id="PTHR21310:SF15">
    <property type="entry name" value="AMINOGLYCOSIDE PHOSPHOTRANSFERASE DOMAIN-CONTAINING PROTEIN"/>
    <property type="match status" value="1"/>
</dbReference>
<feature type="domain" description="Aminoglycoside phosphotransferase" evidence="2">
    <location>
        <begin position="45"/>
        <end position="260"/>
    </location>
</feature>
<comment type="caution">
    <text evidence="3">The sequence shown here is derived from an EMBL/GenBank/DDBJ whole genome shotgun (WGS) entry which is preliminary data.</text>
</comment>
<name>A0ABR0EEM3_ZASCE</name>
<sequence length="332" mass="36729">MDPNEESSRSSGSSNNSNADKPEEPSIEAVQIAARKALNLDHDITCRRFSEGTHHAVYAIGNDHVTRCLPMSEKAIKSLRRDAAVQNLAKRSMHKPEIVSEVLESPLLVDGWQGNLERRLHGVCLQDSQPTEKTEDDLAQLLVDLRAVDVGEAFAATAYQENKINIKARVGKTIRAWEVLVDRGHAVDPKGRLASLLKEKLEALSNVHEQPYQPALLHADINTENILIDPKDGSITGVLDWSDAFVGDPVVDFSGVIFAIGVLRGRRVGEKVGLSAAEIERGWLYTKTEMIRDLRKCLCGEKRDEHLARLLRGEWGRVFEGTGFEGLLRSGS</sequence>
<protein>
    <recommendedName>
        <fullName evidence="2">Aminoglycoside phosphotransferase domain-containing protein</fullName>
    </recommendedName>
</protein>
<dbReference type="InterPro" id="IPR002575">
    <property type="entry name" value="Aminoglycoside_PTrfase"/>
</dbReference>
<dbReference type="PANTHER" id="PTHR21310">
    <property type="entry name" value="AMINOGLYCOSIDE PHOSPHOTRANSFERASE-RELATED-RELATED"/>
    <property type="match status" value="1"/>
</dbReference>
<organism evidence="3 4">
    <name type="scientific">Zasmidium cellare</name>
    <name type="common">Wine cellar mold</name>
    <name type="synonym">Racodium cellare</name>
    <dbReference type="NCBI Taxonomy" id="395010"/>
    <lineage>
        <taxon>Eukaryota</taxon>
        <taxon>Fungi</taxon>
        <taxon>Dikarya</taxon>
        <taxon>Ascomycota</taxon>
        <taxon>Pezizomycotina</taxon>
        <taxon>Dothideomycetes</taxon>
        <taxon>Dothideomycetidae</taxon>
        <taxon>Mycosphaerellales</taxon>
        <taxon>Mycosphaerellaceae</taxon>
        <taxon>Zasmidium</taxon>
    </lineage>
</organism>
<feature type="compositionally biased region" description="Low complexity" evidence="1">
    <location>
        <begin position="9"/>
        <end position="18"/>
    </location>
</feature>